<dbReference type="OrthoDB" id="437457at2759"/>
<feature type="domain" description="Phospholipase/carboxylesterase/thioesterase" evidence="2">
    <location>
        <begin position="21"/>
        <end position="196"/>
    </location>
</feature>
<protein>
    <submittedName>
        <fullName evidence="3">Lysophospholipase/carboxylesterase family protein</fullName>
    </submittedName>
</protein>
<evidence type="ECO:0000313" key="3">
    <source>
        <dbReference type="EMBL" id="RPB14741.1"/>
    </source>
</evidence>
<dbReference type="Proteomes" id="UP000277580">
    <property type="component" value="Unassembled WGS sequence"/>
</dbReference>
<gene>
    <name evidence="3" type="ORF">P167DRAFT_533726</name>
</gene>
<reference evidence="3 4" key="1">
    <citation type="journal article" date="2018" name="Nat. Ecol. Evol.">
        <title>Pezizomycetes genomes reveal the molecular basis of ectomycorrhizal truffle lifestyle.</title>
        <authorList>
            <person name="Murat C."/>
            <person name="Payen T."/>
            <person name="Noel B."/>
            <person name="Kuo A."/>
            <person name="Morin E."/>
            <person name="Chen J."/>
            <person name="Kohler A."/>
            <person name="Krizsan K."/>
            <person name="Balestrini R."/>
            <person name="Da Silva C."/>
            <person name="Montanini B."/>
            <person name="Hainaut M."/>
            <person name="Levati E."/>
            <person name="Barry K.W."/>
            <person name="Belfiori B."/>
            <person name="Cichocki N."/>
            <person name="Clum A."/>
            <person name="Dockter R.B."/>
            <person name="Fauchery L."/>
            <person name="Guy J."/>
            <person name="Iotti M."/>
            <person name="Le Tacon F."/>
            <person name="Lindquist E.A."/>
            <person name="Lipzen A."/>
            <person name="Malagnac F."/>
            <person name="Mello A."/>
            <person name="Molinier V."/>
            <person name="Miyauchi S."/>
            <person name="Poulain J."/>
            <person name="Riccioni C."/>
            <person name="Rubini A."/>
            <person name="Sitrit Y."/>
            <person name="Splivallo R."/>
            <person name="Traeger S."/>
            <person name="Wang M."/>
            <person name="Zifcakova L."/>
            <person name="Wipf D."/>
            <person name="Zambonelli A."/>
            <person name="Paolocci F."/>
            <person name="Nowrousian M."/>
            <person name="Ottonello S."/>
            <person name="Baldrian P."/>
            <person name="Spatafora J.W."/>
            <person name="Henrissat B."/>
            <person name="Nagy L.G."/>
            <person name="Aury J.M."/>
            <person name="Wincker P."/>
            <person name="Grigoriev I.V."/>
            <person name="Bonfante P."/>
            <person name="Martin F.M."/>
        </authorList>
    </citation>
    <scope>NUCLEOTIDE SEQUENCE [LARGE SCALE GENOMIC DNA]</scope>
    <source>
        <strain evidence="3 4">CCBAS932</strain>
    </source>
</reference>
<evidence type="ECO:0000259" key="2">
    <source>
        <dbReference type="Pfam" id="PF02230"/>
    </source>
</evidence>
<keyword evidence="4" id="KW-1185">Reference proteome</keyword>
<evidence type="ECO:0000313" key="4">
    <source>
        <dbReference type="Proteomes" id="UP000277580"/>
    </source>
</evidence>
<dbReference type="SUPFAM" id="SSF53474">
    <property type="entry name" value="alpha/beta-Hydrolases"/>
    <property type="match status" value="1"/>
</dbReference>
<dbReference type="EMBL" id="ML119116">
    <property type="protein sequence ID" value="RPB14741.1"/>
    <property type="molecule type" value="Genomic_DNA"/>
</dbReference>
<dbReference type="GO" id="GO:0008474">
    <property type="term" value="F:palmitoyl-(protein) hydrolase activity"/>
    <property type="evidence" value="ECO:0007669"/>
    <property type="project" value="TreeGrafter"/>
</dbReference>
<dbReference type="InterPro" id="IPR050565">
    <property type="entry name" value="LYPA1-2/EST-like"/>
</dbReference>
<proteinExistence type="inferred from homology"/>
<dbReference type="GO" id="GO:0052689">
    <property type="term" value="F:carboxylic ester hydrolase activity"/>
    <property type="evidence" value="ECO:0007669"/>
    <property type="project" value="TreeGrafter"/>
</dbReference>
<dbReference type="InterPro" id="IPR029058">
    <property type="entry name" value="AB_hydrolase_fold"/>
</dbReference>
<dbReference type="STRING" id="1392247.A0A3N4L2D5"/>
<accession>A0A3N4L2D5</accession>
<evidence type="ECO:0000256" key="1">
    <source>
        <dbReference type="ARBA" id="ARBA00006499"/>
    </source>
</evidence>
<dbReference type="PANTHER" id="PTHR10655">
    <property type="entry name" value="LYSOPHOSPHOLIPASE-RELATED"/>
    <property type="match status" value="1"/>
</dbReference>
<dbReference type="PANTHER" id="PTHR10655:SF67">
    <property type="entry name" value="PHOSPHOLIPASE_CARBOXYLESTERASE SUPERFAMILY (AFU_ORTHOLOGUE AFUA_5G09340)"/>
    <property type="match status" value="1"/>
</dbReference>
<dbReference type="InParanoid" id="A0A3N4L2D5"/>
<dbReference type="GO" id="GO:0005737">
    <property type="term" value="C:cytoplasm"/>
    <property type="evidence" value="ECO:0007669"/>
    <property type="project" value="TreeGrafter"/>
</dbReference>
<dbReference type="Pfam" id="PF02230">
    <property type="entry name" value="Abhydrolase_2"/>
    <property type="match status" value="1"/>
</dbReference>
<comment type="similarity">
    <text evidence="1">Belongs to the AB hydrolase superfamily. AB hydrolase 2 family.</text>
</comment>
<organism evidence="3 4">
    <name type="scientific">Morchella conica CCBAS932</name>
    <dbReference type="NCBI Taxonomy" id="1392247"/>
    <lineage>
        <taxon>Eukaryota</taxon>
        <taxon>Fungi</taxon>
        <taxon>Dikarya</taxon>
        <taxon>Ascomycota</taxon>
        <taxon>Pezizomycotina</taxon>
        <taxon>Pezizomycetes</taxon>
        <taxon>Pezizales</taxon>
        <taxon>Morchellaceae</taxon>
        <taxon>Morchella</taxon>
    </lineage>
</organism>
<dbReference type="InterPro" id="IPR003140">
    <property type="entry name" value="PLipase/COase/thioEstase"/>
</dbReference>
<dbReference type="AlphaFoldDB" id="A0A3N4L2D5"/>
<dbReference type="Gene3D" id="3.40.50.1820">
    <property type="entry name" value="alpha/beta hydrolase"/>
    <property type="match status" value="1"/>
</dbReference>
<sequence>MSTHRLPESSDFPSGLVYTLKAPAKAAQNILILFHGLGDTHEPFAALGTNLNLPETACLAIKGPTPLPFDINGFHWGDDIIFDQSTGGLDGDSGFKRTRKLLREVVDESLVKKCGWNPRSIFFLGFGQGGMVAVDIPAGNKSIEYGGAISIGGALPSDLEKLEAGGLKSATPVLLLGAEKNSVIDKSVEVKMKERFDFVKVVKWGGRDGDGMMKSREEARPIMEFFAKRLRSMQGVPEGAVELQ</sequence>
<name>A0A3N4L2D5_9PEZI</name>